<organism evidence="1 2">
    <name type="scientific">Chroococcidiopsis thermalis (strain PCC 7203)</name>
    <dbReference type="NCBI Taxonomy" id="251229"/>
    <lineage>
        <taxon>Bacteria</taxon>
        <taxon>Bacillati</taxon>
        <taxon>Cyanobacteriota</taxon>
        <taxon>Cyanophyceae</taxon>
        <taxon>Chroococcidiopsidales</taxon>
        <taxon>Chroococcidiopsidaceae</taxon>
        <taxon>Chroococcidiopsis</taxon>
    </lineage>
</organism>
<dbReference type="AlphaFoldDB" id="K9TVV0"/>
<sequence>MTQLITAEDLAELLDKACARSVKQRSRGKKSGIDGNFIQRLLDDPYLGEYQRVRAGIQAFQAFFKISGIVPRKVCFRNKELIYPDVNSQLITLDGDKEILMEAKESVVSWFLEVTQGMELWKGEESDTETTTEEILNLASAAEWAYVFVSEHEVLHSKKYEPGDEDNPDYKIFTVFDVDGVKKFVNTGISSHHVEVTLSLCWGDPDTYMYVEGKGYSQLFVATPKVTADPRELNNLLK</sequence>
<evidence type="ECO:0000313" key="2">
    <source>
        <dbReference type="Proteomes" id="UP000010384"/>
    </source>
</evidence>
<keyword evidence="2" id="KW-1185">Reference proteome</keyword>
<dbReference type="KEGG" id="cthe:Chro_1167"/>
<gene>
    <name evidence="1" type="ORF">Chro_1167</name>
</gene>
<dbReference type="OrthoDB" id="483169at2"/>
<evidence type="ECO:0000313" key="1">
    <source>
        <dbReference type="EMBL" id="AFY86695.1"/>
    </source>
</evidence>
<dbReference type="EMBL" id="CP003597">
    <property type="protein sequence ID" value="AFY86695.1"/>
    <property type="molecule type" value="Genomic_DNA"/>
</dbReference>
<proteinExistence type="predicted"/>
<reference evidence="1 2" key="1">
    <citation type="submission" date="2012-06" db="EMBL/GenBank/DDBJ databases">
        <title>Finished chromosome of genome of Chroococcidiopsis thermalis PCC 7203.</title>
        <authorList>
            <consortium name="US DOE Joint Genome Institute"/>
            <person name="Gugger M."/>
            <person name="Coursin T."/>
            <person name="Rippka R."/>
            <person name="Tandeau De Marsac N."/>
            <person name="Huntemann M."/>
            <person name="Wei C.-L."/>
            <person name="Han J."/>
            <person name="Detter J.C."/>
            <person name="Han C."/>
            <person name="Tapia R."/>
            <person name="Davenport K."/>
            <person name="Daligault H."/>
            <person name="Erkkila T."/>
            <person name="Gu W."/>
            <person name="Munk A.C.C."/>
            <person name="Teshima H."/>
            <person name="Xu Y."/>
            <person name="Chain P."/>
            <person name="Chen A."/>
            <person name="Krypides N."/>
            <person name="Mavromatis K."/>
            <person name="Markowitz V."/>
            <person name="Szeto E."/>
            <person name="Ivanova N."/>
            <person name="Mikhailova N."/>
            <person name="Ovchinnikova G."/>
            <person name="Pagani I."/>
            <person name="Pati A."/>
            <person name="Goodwin L."/>
            <person name="Peters L."/>
            <person name="Pitluck S."/>
            <person name="Woyke T."/>
            <person name="Kerfeld C."/>
        </authorList>
    </citation>
    <scope>NUCLEOTIDE SEQUENCE [LARGE SCALE GENOMIC DNA]</scope>
    <source>
        <strain evidence="1 2">PCC 7203</strain>
    </source>
</reference>
<dbReference type="Proteomes" id="UP000010384">
    <property type="component" value="Chromosome"/>
</dbReference>
<dbReference type="STRING" id="251229.Chro_1167"/>
<name>K9TVV0_CHRTP</name>
<dbReference type="InParanoid" id="K9TVV0"/>
<dbReference type="HOGENOM" id="CLU_1164253_0_0_3"/>
<protein>
    <submittedName>
        <fullName evidence="1">Uncharacterized protein</fullName>
    </submittedName>
</protein>
<dbReference type="RefSeq" id="WP_015153244.1">
    <property type="nucleotide sequence ID" value="NC_019695.1"/>
</dbReference>
<accession>K9TVV0</accession>